<accession>A0A2M6W170</accession>
<dbReference type="InterPro" id="IPR051685">
    <property type="entry name" value="Ycf3/AcsC/BcsC/TPR_MFPF"/>
</dbReference>
<dbReference type="SUPFAM" id="SSF48452">
    <property type="entry name" value="TPR-like"/>
    <property type="match status" value="1"/>
</dbReference>
<evidence type="ECO:0000313" key="5">
    <source>
        <dbReference type="EMBL" id="PIT86533.1"/>
    </source>
</evidence>
<name>A0A2M6W170_9BACT</name>
<dbReference type="SMART" id="SM00028">
    <property type="entry name" value="TPR"/>
    <property type="match status" value="4"/>
</dbReference>
<gene>
    <name evidence="5" type="ORF">COU33_02570</name>
</gene>
<dbReference type="EMBL" id="PFBZ01000112">
    <property type="protein sequence ID" value="PIT86533.1"/>
    <property type="molecule type" value="Genomic_DNA"/>
</dbReference>
<evidence type="ECO:0000256" key="2">
    <source>
        <dbReference type="ARBA" id="ARBA00022803"/>
    </source>
</evidence>
<keyword evidence="1" id="KW-0677">Repeat</keyword>
<keyword evidence="2 3" id="KW-0802">TPR repeat</keyword>
<feature type="repeat" description="TPR" evidence="3">
    <location>
        <begin position="219"/>
        <end position="252"/>
    </location>
</feature>
<protein>
    <submittedName>
        <fullName evidence="5">Uncharacterized protein</fullName>
    </submittedName>
</protein>
<feature type="transmembrane region" description="Helical" evidence="4">
    <location>
        <begin position="6"/>
        <end position="22"/>
    </location>
</feature>
<keyword evidence="4" id="KW-1133">Transmembrane helix</keyword>
<dbReference type="PANTHER" id="PTHR44943">
    <property type="entry name" value="CELLULOSE SYNTHASE OPERON PROTEIN C"/>
    <property type="match status" value="1"/>
</dbReference>
<reference evidence="6" key="1">
    <citation type="submission" date="2017-09" db="EMBL/GenBank/DDBJ databases">
        <title>Depth-based differentiation of microbial function through sediment-hosted aquifers and enrichment of novel symbionts in the deep terrestrial subsurface.</title>
        <authorList>
            <person name="Probst A.J."/>
            <person name="Ladd B."/>
            <person name="Jarett J.K."/>
            <person name="Geller-Mcgrath D.E."/>
            <person name="Sieber C.M.K."/>
            <person name="Emerson J.B."/>
            <person name="Anantharaman K."/>
            <person name="Thomas B.C."/>
            <person name="Malmstrom R."/>
            <person name="Stieglmeier M."/>
            <person name="Klingl A."/>
            <person name="Woyke T."/>
            <person name="Ryan C.M."/>
            <person name="Banfield J.F."/>
        </authorList>
    </citation>
    <scope>NUCLEOTIDE SEQUENCE [LARGE SCALE GENOMIC DNA]</scope>
</reference>
<dbReference type="Gene3D" id="1.25.40.10">
    <property type="entry name" value="Tetratricopeptide repeat domain"/>
    <property type="match status" value="2"/>
</dbReference>
<evidence type="ECO:0000313" key="6">
    <source>
        <dbReference type="Proteomes" id="UP000229362"/>
    </source>
</evidence>
<keyword evidence="4" id="KW-0812">Transmembrane</keyword>
<dbReference type="PANTHER" id="PTHR44943:SF8">
    <property type="entry name" value="TPR REPEAT-CONTAINING PROTEIN MJ0263"/>
    <property type="match status" value="1"/>
</dbReference>
<proteinExistence type="predicted"/>
<evidence type="ECO:0000256" key="4">
    <source>
        <dbReference type="SAM" id="Phobius"/>
    </source>
</evidence>
<dbReference type="PROSITE" id="PS50005">
    <property type="entry name" value="TPR"/>
    <property type="match status" value="2"/>
</dbReference>
<dbReference type="Pfam" id="PF13432">
    <property type="entry name" value="TPR_16"/>
    <property type="match status" value="1"/>
</dbReference>
<organism evidence="5 6">
    <name type="scientific">Candidatus Magasanikbacteria bacterium CG10_big_fil_rev_8_21_14_0_10_43_6</name>
    <dbReference type="NCBI Taxonomy" id="1974650"/>
    <lineage>
        <taxon>Bacteria</taxon>
        <taxon>Candidatus Magasanikiibacteriota</taxon>
    </lineage>
</organism>
<dbReference type="Pfam" id="PF13181">
    <property type="entry name" value="TPR_8"/>
    <property type="match status" value="1"/>
</dbReference>
<dbReference type="AlphaFoldDB" id="A0A2M6W170"/>
<dbReference type="InterPro" id="IPR019734">
    <property type="entry name" value="TPR_rpt"/>
</dbReference>
<evidence type="ECO:0000256" key="1">
    <source>
        <dbReference type="ARBA" id="ARBA00022737"/>
    </source>
</evidence>
<sequence>MYNILPFFLIVSSLAVILVIVIKKFPQLSLLDVENLPEVKEEKKKDQVLKKRATKKTKETKIRQHAKVKLFLDGLKTVQNKFRGYVGKVERRVIEKNAGFPEEAPQAEVTQTNKDRSRELIKQAKSAYDANQLDSAESKYIAVIRLDHKNAEAYRGLIDVYFKRGQFDEAAETCQFFLQLNPKDDWGHVKMADIYEEQGDIPKSIQHYQEAVLINDSISTRFAKLAQLLQQVEQYETAIEAIEQALDIEPENPKYLDNFAELAILVFDKTRANNAYERLRLANPSNQKLDSLKQRIAKL</sequence>
<dbReference type="Proteomes" id="UP000229362">
    <property type="component" value="Unassembled WGS sequence"/>
</dbReference>
<feature type="repeat" description="TPR" evidence="3">
    <location>
        <begin position="151"/>
        <end position="184"/>
    </location>
</feature>
<evidence type="ECO:0000256" key="3">
    <source>
        <dbReference type="PROSITE-ProRule" id="PRU00339"/>
    </source>
</evidence>
<keyword evidence="4" id="KW-0472">Membrane</keyword>
<comment type="caution">
    <text evidence="5">The sequence shown here is derived from an EMBL/GenBank/DDBJ whole genome shotgun (WGS) entry which is preliminary data.</text>
</comment>
<dbReference type="InterPro" id="IPR011990">
    <property type="entry name" value="TPR-like_helical_dom_sf"/>
</dbReference>